<sequence>MGAAPSAAPPAGDPAHSLEPVPPAARGSTAAHRFWIWSGANIAPINWVLGAQTADWHVSRRAISYGAGAFATVLTILLIFQEDFAHTLDAWLAGLVTSVVPWAAVMAVHFYVVKRRNVDIDALYDPPGRSRLGDFRWDGLAAFALSAAATWCFQHGVPAALRGPAARALGGVDLSWLAGTVVAGGLYLLLSSRRKGTLA</sequence>
<accession>A0A7W3QP18</accession>
<keyword evidence="5" id="KW-1185">Reference proteome</keyword>
<keyword evidence="3" id="KW-1133">Transmembrane helix</keyword>
<keyword evidence="1" id="KW-0813">Transport</keyword>
<proteinExistence type="predicted"/>
<dbReference type="GO" id="GO:0022857">
    <property type="term" value="F:transmembrane transporter activity"/>
    <property type="evidence" value="ECO:0007669"/>
    <property type="project" value="InterPro"/>
</dbReference>
<evidence type="ECO:0000313" key="4">
    <source>
        <dbReference type="EMBL" id="MBA8953653.1"/>
    </source>
</evidence>
<dbReference type="AlphaFoldDB" id="A0A7W3QP18"/>
<evidence type="ECO:0000256" key="2">
    <source>
        <dbReference type="SAM" id="MobiDB-lite"/>
    </source>
</evidence>
<feature type="transmembrane region" description="Helical" evidence="3">
    <location>
        <begin position="62"/>
        <end position="80"/>
    </location>
</feature>
<dbReference type="EMBL" id="JACJIA010000007">
    <property type="protein sequence ID" value="MBA8953653.1"/>
    <property type="molecule type" value="Genomic_DNA"/>
</dbReference>
<evidence type="ECO:0000256" key="1">
    <source>
        <dbReference type="ARBA" id="ARBA00022448"/>
    </source>
</evidence>
<dbReference type="Gene3D" id="1.10.4160.10">
    <property type="entry name" value="Hydantoin permease"/>
    <property type="match status" value="1"/>
</dbReference>
<organism evidence="4 5">
    <name type="scientific">Actinomadura namibiensis</name>
    <dbReference type="NCBI Taxonomy" id="182080"/>
    <lineage>
        <taxon>Bacteria</taxon>
        <taxon>Bacillati</taxon>
        <taxon>Actinomycetota</taxon>
        <taxon>Actinomycetes</taxon>
        <taxon>Streptosporangiales</taxon>
        <taxon>Thermomonosporaceae</taxon>
        <taxon>Actinomadura</taxon>
    </lineage>
</organism>
<dbReference type="Proteomes" id="UP000572680">
    <property type="component" value="Unassembled WGS sequence"/>
</dbReference>
<protein>
    <submittedName>
        <fullName evidence="4">Purine-cytosine permease-like protein</fullName>
    </submittedName>
</protein>
<gene>
    <name evidence="4" type="ORF">HNR61_005306</name>
</gene>
<keyword evidence="3" id="KW-0812">Transmembrane</keyword>
<feature type="transmembrane region" description="Helical" evidence="3">
    <location>
        <begin position="169"/>
        <end position="190"/>
    </location>
</feature>
<dbReference type="PANTHER" id="PTHR31806">
    <property type="entry name" value="PURINE-CYTOSINE PERMEASE FCY2-RELATED"/>
    <property type="match status" value="1"/>
</dbReference>
<dbReference type="PANTHER" id="PTHR31806:SF1">
    <property type="entry name" value="PURINE-CYTOSINE PERMEASE FCY2-RELATED"/>
    <property type="match status" value="1"/>
</dbReference>
<feature type="transmembrane region" description="Helical" evidence="3">
    <location>
        <begin position="92"/>
        <end position="113"/>
    </location>
</feature>
<name>A0A7W3QP18_ACTNM</name>
<comment type="caution">
    <text evidence="4">The sequence shown here is derived from an EMBL/GenBank/DDBJ whole genome shotgun (WGS) entry which is preliminary data.</text>
</comment>
<dbReference type="InterPro" id="IPR026030">
    <property type="entry name" value="Pur-cyt_permease_Fcy2/21/22"/>
</dbReference>
<feature type="transmembrane region" description="Helical" evidence="3">
    <location>
        <begin position="139"/>
        <end position="157"/>
    </location>
</feature>
<reference evidence="4 5" key="1">
    <citation type="submission" date="2020-08" db="EMBL/GenBank/DDBJ databases">
        <title>Genomic Encyclopedia of Type Strains, Phase IV (KMG-IV): sequencing the most valuable type-strain genomes for metagenomic binning, comparative biology and taxonomic classification.</title>
        <authorList>
            <person name="Goeker M."/>
        </authorList>
    </citation>
    <scope>NUCLEOTIDE SEQUENCE [LARGE SCALE GENOMIC DNA]</scope>
    <source>
        <strain evidence="4 5">DSM 44197</strain>
    </source>
</reference>
<evidence type="ECO:0000313" key="5">
    <source>
        <dbReference type="Proteomes" id="UP000572680"/>
    </source>
</evidence>
<feature type="region of interest" description="Disordered" evidence="2">
    <location>
        <begin position="1"/>
        <end position="24"/>
    </location>
</feature>
<dbReference type="RefSeq" id="WP_182845823.1">
    <property type="nucleotide sequence ID" value="NZ_BAAALP010000095.1"/>
</dbReference>
<evidence type="ECO:0000256" key="3">
    <source>
        <dbReference type="SAM" id="Phobius"/>
    </source>
</evidence>
<dbReference type="GO" id="GO:0005886">
    <property type="term" value="C:plasma membrane"/>
    <property type="evidence" value="ECO:0007669"/>
    <property type="project" value="TreeGrafter"/>
</dbReference>
<keyword evidence="3" id="KW-0472">Membrane</keyword>